<dbReference type="PATRIC" id="fig|1423739.3.peg.2426"/>
<dbReference type="AlphaFoldDB" id="A0A0R1SS36"/>
<dbReference type="SUPFAM" id="SSF56327">
    <property type="entry name" value="LDH C-terminal domain-like"/>
    <property type="match status" value="1"/>
</dbReference>
<feature type="domain" description="Lactate/malate dehydrogenase C-terminal" evidence="15">
    <location>
        <begin position="150"/>
        <end position="309"/>
    </location>
</feature>
<dbReference type="Gene3D" id="3.40.50.720">
    <property type="entry name" value="NAD(P)-binding Rossmann-like Domain"/>
    <property type="match status" value="1"/>
</dbReference>
<feature type="binding site" evidence="10">
    <location>
        <position position="70"/>
    </location>
    <ligand>
        <name>NAD(+)</name>
        <dbReference type="ChEBI" id="CHEBI:57540"/>
    </ligand>
</feature>
<dbReference type="PIRSF" id="PIRSF000102">
    <property type="entry name" value="Lac_mal_DH"/>
    <property type="match status" value="1"/>
</dbReference>
<dbReference type="Pfam" id="PF02866">
    <property type="entry name" value="Ldh_1_C"/>
    <property type="match status" value="1"/>
</dbReference>
<feature type="binding site" evidence="10">
    <location>
        <begin position="125"/>
        <end position="128"/>
    </location>
    <ligand>
        <name>substrate</name>
    </ligand>
</feature>
<feature type="binding site" evidence="12">
    <location>
        <position position="125"/>
    </location>
    <ligand>
        <name>substrate</name>
    </ligand>
</feature>
<organism evidence="16 17">
    <name type="scientific">Lentilactobacillus diolivorans DSM 14421</name>
    <dbReference type="NCBI Taxonomy" id="1423739"/>
    <lineage>
        <taxon>Bacteria</taxon>
        <taxon>Bacillati</taxon>
        <taxon>Bacillota</taxon>
        <taxon>Bacilli</taxon>
        <taxon>Lactobacillales</taxon>
        <taxon>Lactobacillaceae</taxon>
        <taxon>Lentilactobacillus</taxon>
    </lineage>
</organism>
<dbReference type="Gene3D" id="3.90.110.10">
    <property type="entry name" value="Lactate dehydrogenase/glycoside hydrolase, family 4, C-terminal"/>
    <property type="match status" value="1"/>
</dbReference>
<dbReference type="PANTHER" id="PTHR43128:SF16">
    <property type="entry name" value="L-LACTATE DEHYDROGENASE"/>
    <property type="match status" value="1"/>
</dbReference>
<evidence type="ECO:0000256" key="10">
    <source>
        <dbReference type="HAMAP-Rule" id="MF_00488"/>
    </source>
</evidence>
<dbReference type="PROSITE" id="PS00064">
    <property type="entry name" value="L_LDH"/>
    <property type="match status" value="1"/>
</dbReference>
<evidence type="ECO:0000256" key="9">
    <source>
        <dbReference type="ARBA" id="ARBA00056904"/>
    </source>
</evidence>
<feature type="binding site" evidence="13">
    <location>
        <position position="100"/>
    </location>
    <ligand>
        <name>NAD(+)</name>
        <dbReference type="ChEBI" id="CHEBI:57540"/>
    </ligand>
</feature>
<feature type="binding site" evidence="13">
    <location>
        <begin position="15"/>
        <end position="20"/>
    </location>
    <ligand>
        <name>NAD(+)</name>
        <dbReference type="ChEBI" id="CHEBI:57540"/>
    </ligand>
</feature>
<feature type="binding site" evidence="12">
    <location>
        <position position="156"/>
    </location>
    <ligand>
        <name>substrate</name>
    </ligand>
</feature>
<comment type="similarity">
    <text evidence="2 10">Belongs to the LDH/MDH superfamily. LDH family.</text>
</comment>
<name>A0A0R1SS36_9LACO</name>
<dbReference type="GO" id="GO:0006096">
    <property type="term" value="P:glycolytic process"/>
    <property type="evidence" value="ECO:0007669"/>
    <property type="project" value="UniProtKB-UniRule"/>
</dbReference>
<dbReference type="RefSeq" id="WP_057863959.1">
    <property type="nucleotide sequence ID" value="NZ_AZEY01000020.1"/>
</dbReference>
<dbReference type="InterPro" id="IPR036291">
    <property type="entry name" value="NAD(P)-bd_dom_sf"/>
</dbReference>
<dbReference type="GO" id="GO:0005737">
    <property type="term" value="C:cytoplasm"/>
    <property type="evidence" value="ECO:0007669"/>
    <property type="project" value="UniProtKB-SubCell"/>
</dbReference>
<dbReference type="UniPathway" id="UPA00554">
    <property type="reaction ID" value="UER00611"/>
</dbReference>
<protein>
    <recommendedName>
        <fullName evidence="5 10">L-lactate dehydrogenase</fullName>
        <shortName evidence="10">L-LDH</shortName>
        <ecNumber evidence="4 10">1.1.1.27</ecNumber>
    </recommendedName>
</protein>
<evidence type="ECO:0000313" key="16">
    <source>
        <dbReference type="EMBL" id="KRL69112.1"/>
    </source>
</evidence>
<feature type="binding site" evidence="10">
    <location>
        <position position="148"/>
    </location>
    <ligand>
        <name>NAD(+)</name>
        <dbReference type="ChEBI" id="CHEBI:57540"/>
    </ligand>
</feature>
<keyword evidence="7 10" id="KW-0520">NAD</keyword>
<keyword evidence="10" id="KW-0963">Cytoplasm</keyword>
<evidence type="ECO:0000256" key="5">
    <source>
        <dbReference type="ARBA" id="ARBA00016495"/>
    </source>
</evidence>
<dbReference type="PANTHER" id="PTHR43128">
    <property type="entry name" value="L-2-HYDROXYCARBOXYLATE DEHYDROGENASE (NAD(P)(+))"/>
    <property type="match status" value="1"/>
</dbReference>
<feature type="binding site" evidence="10">
    <location>
        <position position="106"/>
    </location>
    <ligand>
        <name>NAD(+)</name>
        <dbReference type="ChEBI" id="CHEBI:57540"/>
    </ligand>
</feature>
<dbReference type="Proteomes" id="UP000052013">
    <property type="component" value="Unassembled WGS sequence"/>
</dbReference>
<dbReference type="InterPro" id="IPR018177">
    <property type="entry name" value="L-lactate_DH_AS"/>
</dbReference>
<evidence type="ECO:0000256" key="8">
    <source>
        <dbReference type="ARBA" id="ARBA00049258"/>
    </source>
</evidence>
<dbReference type="InterPro" id="IPR001557">
    <property type="entry name" value="L-lactate/malate_DH"/>
</dbReference>
<dbReference type="InterPro" id="IPR001236">
    <property type="entry name" value="Lactate/malate_DH_N"/>
</dbReference>
<feature type="binding site" evidence="10 12">
    <location>
        <position position="93"/>
    </location>
    <ligand>
        <name>substrate</name>
    </ligand>
</feature>
<evidence type="ECO:0000256" key="2">
    <source>
        <dbReference type="ARBA" id="ARBA00006054"/>
    </source>
</evidence>
<feature type="domain" description="Lactate/malate dehydrogenase N-terminal" evidence="14">
    <location>
        <begin position="10"/>
        <end position="147"/>
    </location>
</feature>
<sequence>MFNNINKSKKVVLVGDGAVGSSYAFSMLQANVADEIVIVDIQKDHSQGDVLDLEDVLPLTNPAGIRTGSYEDAKDADLVVITAGVPRKPGESRLDLVSKNTKILESIVKPIVNSGFDGIFLVSANPVDILTTITQRISGFSKNRVLGTGTSLDTARLDVALANKFNVSLQDVNADVMGEHGDTSFAAYDEATIEGQPLKDVAYNREITSKELANIEKDVRAKGGQIIRQKGATFYGVAMSLMRISKAVLNNENLVMPISAPLTGEYGLHDIYIGNPAVINAQGIAKVIEVPLSSDELAKMRHSAGQMAEIVVATK</sequence>
<comment type="catalytic activity">
    <reaction evidence="8 10">
        <text>(S)-lactate + NAD(+) = pyruvate + NADH + H(+)</text>
        <dbReference type="Rhea" id="RHEA:23444"/>
        <dbReference type="ChEBI" id="CHEBI:15361"/>
        <dbReference type="ChEBI" id="CHEBI:15378"/>
        <dbReference type="ChEBI" id="CHEBI:16651"/>
        <dbReference type="ChEBI" id="CHEBI:57540"/>
        <dbReference type="ChEBI" id="CHEBI:57945"/>
        <dbReference type="EC" id="1.1.1.27"/>
    </reaction>
</comment>
<feature type="binding site" evidence="10 13">
    <location>
        <position position="40"/>
    </location>
    <ligand>
        <name>NAD(+)</name>
        <dbReference type="ChEBI" id="CHEBI:57540"/>
    </ligand>
</feature>
<feature type="binding site" evidence="12">
    <location>
        <position position="87"/>
    </location>
    <ligand>
        <name>substrate</name>
    </ligand>
</feature>
<evidence type="ECO:0000259" key="15">
    <source>
        <dbReference type="Pfam" id="PF02866"/>
    </source>
</evidence>
<keyword evidence="6 10" id="KW-0560">Oxidoreductase</keyword>
<proteinExistence type="inferred from homology"/>
<evidence type="ECO:0000256" key="4">
    <source>
        <dbReference type="ARBA" id="ARBA00012967"/>
    </source>
</evidence>
<dbReference type="SUPFAM" id="SSF51735">
    <property type="entry name" value="NAD(P)-binding Rossmann-fold domains"/>
    <property type="match status" value="1"/>
</dbReference>
<feature type="binding site" evidence="10">
    <location>
        <begin position="84"/>
        <end position="85"/>
    </location>
    <ligand>
        <name>NAD(+)</name>
        <dbReference type="ChEBI" id="CHEBI:57540"/>
    </ligand>
</feature>
<comment type="pathway">
    <text evidence="1 10">Fermentation; pyruvate fermentation to lactate; (S)-lactate from pyruvate: step 1/1.</text>
</comment>
<comment type="function">
    <text evidence="9 10">Catalyzes the conversion of lactate to pyruvate.</text>
</comment>
<dbReference type="PRINTS" id="PR00086">
    <property type="entry name" value="LLDHDRGNASE"/>
</dbReference>
<dbReference type="EC" id="1.1.1.27" evidence="4 10"/>
<feature type="active site" description="Proton acceptor" evidence="10 11">
    <location>
        <position position="180"/>
    </location>
</feature>
<comment type="subcellular location">
    <subcellularLocation>
        <location evidence="10">Cytoplasm</location>
    </subcellularLocation>
</comment>
<evidence type="ECO:0000313" key="17">
    <source>
        <dbReference type="Proteomes" id="UP000052013"/>
    </source>
</evidence>
<evidence type="ECO:0000256" key="6">
    <source>
        <dbReference type="ARBA" id="ARBA00023002"/>
    </source>
</evidence>
<comment type="caution">
    <text evidence="10">Lacks conserved residue(s) required for the propagation of feature annotation.</text>
</comment>
<dbReference type="CDD" id="cd05291">
    <property type="entry name" value="HicDH_like"/>
    <property type="match status" value="1"/>
</dbReference>
<dbReference type="STRING" id="1423739.FC85_GL002333"/>
<dbReference type="NCBIfam" id="NF000824">
    <property type="entry name" value="PRK00066.1"/>
    <property type="match status" value="1"/>
</dbReference>
<comment type="subunit">
    <text evidence="3 10">Homotetramer.</text>
</comment>
<feature type="binding site" evidence="10">
    <location>
        <position position="19"/>
    </location>
    <ligand>
        <name>NAD(+)</name>
        <dbReference type="ChEBI" id="CHEBI:57540"/>
    </ligand>
</feature>
<evidence type="ECO:0000256" key="3">
    <source>
        <dbReference type="ARBA" id="ARBA00011881"/>
    </source>
</evidence>
<evidence type="ECO:0000256" key="11">
    <source>
        <dbReference type="PIRSR" id="PIRSR000102-1"/>
    </source>
</evidence>
<dbReference type="GO" id="GO:0004459">
    <property type="term" value="F:L-lactate dehydrogenase (NAD+) activity"/>
    <property type="evidence" value="ECO:0007669"/>
    <property type="project" value="UniProtKB-UniRule"/>
</dbReference>
<dbReference type="InterPro" id="IPR011304">
    <property type="entry name" value="L-lactate_DH"/>
</dbReference>
<gene>
    <name evidence="10" type="primary">ldh</name>
    <name evidence="16" type="ORF">FC85_GL002333</name>
</gene>
<evidence type="ECO:0000256" key="1">
    <source>
        <dbReference type="ARBA" id="ARBA00004843"/>
    </source>
</evidence>
<evidence type="ECO:0000256" key="12">
    <source>
        <dbReference type="PIRSR" id="PIRSR000102-2"/>
    </source>
</evidence>
<dbReference type="Pfam" id="PF00056">
    <property type="entry name" value="Ldh_1_N"/>
    <property type="match status" value="1"/>
</dbReference>
<evidence type="ECO:0000256" key="7">
    <source>
        <dbReference type="ARBA" id="ARBA00023027"/>
    </source>
</evidence>
<accession>A0A0R1SS36</accession>
<reference evidence="16 17" key="1">
    <citation type="journal article" date="2015" name="Genome Announc.">
        <title>Expanding the biotechnology potential of lactobacilli through comparative genomics of 213 strains and associated genera.</title>
        <authorList>
            <person name="Sun Z."/>
            <person name="Harris H.M."/>
            <person name="McCann A."/>
            <person name="Guo C."/>
            <person name="Argimon S."/>
            <person name="Zhang W."/>
            <person name="Yang X."/>
            <person name="Jeffery I.B."/>
            <person name="Cooney J.C."/>
            <person name="Kagawa T.F."/>
            <person name="Liu W."/>
            <person name="Song Y."/>
            <person name="Salvetti E."/>
            <person name="Wrobel A."/>
            <person name="Rasinkangas P."/>
            <person name="Parkhill J."/>
            <person name="Rea M.C."/>
            <person name="O'Sullivan O."/>
            <person name="Ritari J."/>
            <person name="Douillard F.P."/>
            <person name="Paul Ross R."/>
            <person name="Yang R."/>
            <person name="Briner A.E."/>
            <person name="Felis G.E."/>
            <person name="de Vos W.M."/>
            <person name="Barrangou R."/>
            <person name="Klaenhammer T.R."/>
            <person name="Caufield P.W."/>
            <person name="Cui Y."/>
            <person name="Zhang H."/>
            <person name="O'Toole P.W."/>
        </authorList>
    </citation>
    <scope>NUCLEOTIDE SEQUENCE [LARGE SCALE GENOMIC DNA]</scope>
    <source>
        <strain evidence="16 17">DSM 14421</strain>
    </source>
</reference>
<feature type="binding site" evidence="10">
    <location>
        <begin position="153"/>
        <end position="156"/>
    </location>
    <ligand>
        <name>substrate</name>
    </ligand>
</feature>
<dbReference type="InterPro" id="IPR015955">
    <property type="entry name" value="Lactate_DH/Glyco_Ohase_4_C"/>
</dbReference>
<dbReference type="GO" id="GO:0006089">
    <property type="term" value="P:lactate metabolic process"/>
    <property type="evidence" value="ECO:0007669"/>
    <property type="project" value="TreeGrafter"/>
</dbReference>
<evidence type="ECO:0000256" key="13">
    <source>
        <dbReference type="PIRSR" id="PIRSR000102-3"/>
    </source>
</evidence>
<comment type="caution">
    <text evidence="16">The sequence shown here is derived from an EMBL/GenBank/DDBJ whole genome shotgun (WGS) entry which is preliminary data.</text>
</comment>
<evidence type="ECO:0000259" key="14">
    <source>
        <dbReference type="Pfam" id="PF00056"/>
    </source>
</evidence>
<dbReference type="HAMAP" id="MF_00488">
    <property type="entry name" value="Lactate_dehydrog"/>
    <property type="match status" value="1"/>
</dbReference>
<dbReference type="InterPro" id="IPR022383">
    <property type="entry name" value="Lactate/malate_DH_C"/>
</dbReference>
<dbReference type="NCBIfam" id="TIGR01771">
    <property type="entry name" value="L-LDH-NAD"/>
    <property type="match status" value="1"/>
</dbReference>
<feature type="binding site" evidence="10">
    <location>
        <position position="233"/>
    </location>
    <ligand>
        <name>substrate</name>
    </ligand>
</feature>
<dbReference type="EMBL" id="AZEY01000020">
    <property type="protein sequence ID" value="KRL69112.1"/>
    <property type="molecule type" value="Genomic_DNA"/>
</dbReference>
<dbReference type="FunFam" id="3.40.50.720:FF:000018">
    <property type="entry name" value="Malate dehydrogenase"/>
    <property type="match status" value="1"/>
</dbReference>